<comment type="caution">
    <text evidence="5">The sequence shown here is derived from an EMBL/GenBank/DDBJ whole genome shotgun (WGS) entry which is preliminary data.</text>
</comment>
<keyword evidence="3" id="KW-0804">Transcription</keyword>
<proteinExistence type="predicted"/>
<dbReference type="CDD" id="cd07377">
    <property type="entry name" value="WHTH_GntR"/>
    <property type="match status" value="1"/>
</dbReference>
<organism evidence="5 6">
    <name type="scientific">Paenibacillus oceani</name>
    <dbReference type="NCBI Taxonomy" id="2772510"/>
    <lineage>
        <taxon>Bacteria</taxon>
        <taxon>Bacillati</taxon>
        <taxon>Bacillota</taxon>
        <taxon>Bacilli</taxon>
        <taxon>Bacillales</taxon>
        <taxon>Paenibacillaceae</taxon>
        <taxon>Paenibacillus</taxon>
    </lineage>
</organism>
<dbReference type="PROSITE" id="PS50949">
    <property type="entry name" value="HTH_GNTR"/>
    <property type="match status" value="1"/>
</dbReference>
<name>A0A927CA95_9BACL</name>
<sequence>MVRRPSRKTFRPRLDEMVTSIRNNILTGSLEPEQYLPSEKQLAEQYGLSVQSVRKGLDLLVSERMIVKIPKIGSKVLDPAEKGAVTIRFGYSPTIPDDADIHRLIAMFHREHPNIHVQAVPLGGQLYDQFKPYLDNGMLDVVTMNYSSYLQFAEHGSLDDFEILERQDALYPFLSDAFAKDGQLRVQPFTFSPLVLCYNRAHFIQQGLQEPNSSWNWQRLIECASALDIPGERVGFHCYFSTPNRASIMLLQKGGSFERREDGRLKLAGTRMMDAIRYSRELYEHIPSLPNSLMNWEAEKVQMLRQGKLSIAILSYFTLNHLRDAELDYDIAPVPHLGDALTTLIVIGLAVNRHSKNKEAAKKLVDFMISSEAQLAIRQNTCSLPARVTAAEWSGPDSGVINRPSRFSLFREIIPSYRLFSDLNLRESEMHGLFSELRLYWAGLQDEETLCKRVEELSASPADTPLSPSPVMP</sequence>
<evidence type="ECO:0000256" key="2">
    <source>
        <dbReference type="ARBA" id="ARBA00023125"/>
    </source>
</evidence>
<dbReference type="InterPro" id="IPR036390">
    <property type="entry name" value="WH_DNA-bd_sf"/>
</dbReference>
<dbReference type="InterPro" id="IPR050490">
    <property type="entry name" value="Bact_solute-bd_prot1"/>
</dbReference>
<dbReference type="InterPro" id="IPR000524">
    <property type="entry name" value="Tscrpt_reg_HTH_GntR"/>
</dbReference>
<evidence type="ECO:0000259" key="4">
    <source>
        <dbReference type="PROSITE" id="PS50949"/>
    </source>
</evidence>
<dbReference type="SUPFAM" id="SSF46785">
    <property type="entry name" value="Winged helix' DNA-binding domain"/>
    <property type="match status" value="1"/>
</dbReference>
<dbReference type="Pfam" id="PF13416">
    <property type="entry name" value="SBP_bac_8"/>
    <property type="match status" value="1"/>
</dbReference>
<keyword evidence="2" id="KW-0238">DNA-binding</keyword>
<dbReference type="GO" id="GO:0003700">
    <property type="term" value="F:DNA-binding transcription factor activity"/>
    <property type="evidence" value="ECO:0007669"/>
    <property type="project" value="InterPro"/>
</dbReference>
<dbReference type="SMART" id="SM00345">
    <property type="entry name" value="HTH_GNTR"/>
    <property type="match status" value="1"/>
</dbReference>
<protein>
    <submittedName>
        <fullName evidence="5">Extracellular solute-binding protein</fullName>
    </submittedName>
</protein>
<dbReference type="EMBL" id="JACXJA010000013">
    <property type="protein sequence ID" value="MBD2862581.1"/>
    <property type="molecule type" value="Genomic_DNA"/>
</dbReference>
<reference evidence="5" key="1">
    <citation type="submission" date="2020-09" db="EMBL/GenBank/DDBJ databases">
        <title>A novel bacterium of genus Paenibacillus, isolated from South China Sea.</title>
        <authorList>
            <person name="Huang H."/>
            <person name="Mo K."/>
            <person name="Hu Y."/>
        </authorList>
    </citation>
    <scope>NUCLEOTIDE SEQUENCE</scope>
    <source>
        <strain evidence="5">IB182363</strain>
    </source>
</reference>
<dbReference type="PANTHER" id="PTHR43649">
    <property type="entry name" value="ARABINOSE-BINDING PROTEIN-RELATED"/>
    <property type="match status" value="1"/>
</dbReference>
<dbReference type="InterPro" id="IPR036388">
    <property type="entry name" value="WH-like_DNA-bd_sf"/>
</dbReference>
<dbReference type="PANTHER" id="PTHR43649:SF12">
    <property type="entry name" value="DIACETYLCHITOBIOSE BINDING PROTEIN DASA"/>
    <property type="match status" value="1"/>
</dbReference>
<dbReference type="Pfam" id="PF00392">
    <property type="entry name" value="GntR"/>
    <property type="match status" value="1"/>
</dbReference>
<dbReference type="GO" id="GO:0003677">
    <property type="term" value="F:DNA binding"/>
    <property type="evidence" value="ECO:0007669"/>
    <property type="project" value="UniProtKB-KW"/>
</dbReference>
<gene>
    <name evidence="5" type="ORF">IDH45_11355</name>
</gene>
<dbReference type="AlphaFoldDB" id="A0A927CA95"/>
<accession>A0A927CA95</accession>
<evidence type="ECO:0000313" key="6">
    <source>
        <dbReference type="Proteomes" id="UP000639396"/>
    </source>
</evidence>
<evidence type="ECO:0000256" key="3">
    <source>
        <dbReference type="ARBA" id="ARBA00023163"/>
    </source>
</evidence>
<dbReference type="RefSeq" id="WP_190927612.1">
    <property type="nucleotide sequence ID" value="NZ_JACXJA010000013.1"/>
</dbReference>
<keyword evidence="6" id="KW-1185">Reference proteome</keyword>
<dbReference type="Gene3D" id="3.40.190.10">
    <property type="entry name" value="Periplasmic binding protein-like II"/>
    <property type="match status" value="1"/>
</dbReference>
<dbReference type="Proteomes" id="UP000639396">
    <property type="component" value="Unassembled WGS sequence"/>
</dbReference>
<evidence type="ECO:0000256" key="1">
    <source>
        <dbReference type="ARBA" id="ARBA00023015"/>
    </source>
</evidence>
<evidence type="ECO:0000313" key="5">
    <source>
        <dbReference type="EMBL" id="MBD2862581.1"/>
    </source>
</evidence>
<keyword evidence="1" id="KW-0805">Transcription regulation</keyword>
<feature type="domain" description="HTH gntR-type" evidence="4">
    <location>
        <begin position="11"/>
        <end position="79"/>
    </location>
</feature>
<dbReference type="Gene3D" id="1.10.10.10">
    <property type="entry name" value="Winged helix-like DNA-binding domain superfamily/Winged helix DNA-binding domain"/>
    <property type="match status" value="1"/>
</dbReference>
<dbReference type="SUPFAM" id="SSF53850">
    <property type="entry name" value="Periplasmic binding protein-like II"/>
    <property type="match status" value="1"/>
</dbReference>
<dbReference type="InterPro" id="IPR006059">
    <property type="entry name" value="SBP"/>
</dbReference>